<dbReference type="PROSITE" id="PS50072">
    <property type="entry name" value="CSA_PPIASE_2"/>
    <property type="match status" value="1"/>
</dbReference>
<dbReference type="Proteomes" id="UP000030104">
    <property type="component" value="Unassembled WGS sequence"/>
</dbReference>
<dbReference type="GO" id="GO:0003755">
    <property type="term" value="F:peptidyl-prolyl cis-trans isomerase activity"/>
    <property type="evidence" value="ECO:0007669"/>
    <property type="project" value="UniProtKB-KW"/>
</dbReference>
<comment type="catalytic activity">
    <reaction evidence="1">
        <text>[protein]-peptidylproline (omega=180) = [protein]-peptidylproline (omega=0)</text>
        <dbReference type="Rhea" id="RHEA:16237"/>
        <dbReference type="Rhea" id="RHEA-COMP:10747"/>
        <dbReference type="Rhea" id="RHEA-COMP:10748"/>
        <dbReference type="ChEBI" id="CHEBI:83833"/>
        <dbReference type="ChEBI" id="CHEBI:83834"/>
        <dbReference type="EC" id="5.2.1.8"/>
    </reaction>
</comment>
<keyword evidence="3" id="KW-0697">Rotamase</keyword>
<dbReference type="AlphaFoldDB" id="A0A0A2LBS3"/>
<proteinExistence type="predicted"/>
<dbReference type="EC" id="5.2.1.8" evidence="2"/>
<keyword evidence="4" id="KW-0413">Isomerase</keyword>
<sequence>MATAQRSRVFFDIKIGDSTPNRVAFELFNDVVPKTADNFRALCTGEKGIGTQGKELTYKGTSTIPRSHSIDGH</sequence>
<evidence type="ECO:0000256" key="1">
    <source>
        <dbReference type="ARBA" id="ARBA00000971"/>
    </source>
</evidence>
<evidence type="ECO:0000256" key="4">
    <source>
        <dbReference type="ARBA" id="ARBA00023235"/>
    </source>
</evidence>
<dbReference type="SUPFAM" id="SSF50891">
    <property type="entry name" value="Cyclophilin-like"/>
    <property type="match status" value="1"/>
</dbReference>
<evidence type="ECO:0000313" key="7">
    <source>
        <dbReference type="Proteomes" id="UP000030104"/>
    </source>
</evidence>
<evidence type="ECO:0000256" key="2">
    <source>
        <dbReference type="ARBA" id="ARBA00013194"/>
    </source>
</evidence>
<reference evidence="6 7" key="1">
    <citation type="journal article" date="2015" name="Mol. Plant Microbe Interact.">
        <title>Genome, transcriptome, and functional analyses of Penicillium expansum provide new insights into secondary metabolism and pathogenicity.</title>
        <authorList>
            <person name="Ballester A.R."/>
            <person name="Marcet-Houben M."/>
            <person name="Levin E."/>
            <person name="Sela N."/>
            <person name="Selma-Lazaro C."/>
            <person name="Carmona L."/>
            <person name="Wisniewski M."/>
            <person name="Droby S."/>
            <person name="Gonzalez-Candelas L."/>
            <person name="Gabaldon T."/>
        </authorList>
    </citation>
    <scope>NUCLEOTIDE SEQUENCE [LARGE SCALE GENOMIC DNA]</scope>
    <source>
        <strain evidence="6 7">PHI-1</strain>
    </source>
</reference>
<dbReference type="GO" id="GO:0005737">
    <property type="term" value="C:cytoplasm"/>
    <property type="evidence" value="ECO:0007669"/>
    <property type="project" value="TreeGrafter"/>
</dbReference>
<dbReference type="EMBL" id="JQGA01000160">
    <property type="protein sequence ID" value="KGO77399.1"/>
    <property type="molecule type" value="Genomic_DNA"/>
</dbReference>
<dbReference type="OrthoDB" id="193499at2759"/>
<dbReference type="GO" id="GO:0016018">
    <property type="term" value="F:cyclosporin A binding"/>
    <property type="evidence" value="ECO:0007669"/>
    <property type="project" value="TreeGrafter"/>
</dbReference>
<evidence type="ECO:0000259" key="5">
    <source>
        <dbReference type="PROSITE" id="PS50072"/>
    </source>
</evidence>
<dbReference type="OMA" id="HRAVPEX"/>
<dbReference type="HOGENOM" id="CLU_2705607_0_0_1"/>
<comment type="caution">
    <text evidence="6">The sequence shown here is derived from an EMBL/GenBank/DDBJ whole genome shotgun (WGS) entry which is preliminary data.</text>
</comment>
<dbReference type="InterPro" id="IPR002130">
    <property type="entry name" value="Cyclophilin-type_PPIase_dom"/>
</dbReference>
<keyword evidence="7" id="KW-1185">Reference proteome</keyword>
<dbReference type="InterPro" id="IPR029000">
    <property type="entry name" value="Cyclophilin-like_dom_sf"/>
</dbReference>
<evidence type="ECO:0000256" key="3">
    <source>
        <dbReference type="ARBA" id="ARBA00023110"/>
    </source>
</evidence>
<gene>
    <name evidence="6" type="ORF">PITC_047720</name>
</gene>
<organism evidence="6 7">
    <name type="scientific">Penicillium italicum</name>
    <name type="common">Blue mold</name>
    <dbReference type="NCBI Taxonomy" id="40296"/>
    <lineage>
        <taxon>Eukaryota</taxon>
        <taxon>Fungi</taxon>
        <taxon>Dikarya</taxon>
        <taxon>Ascomycota</taxon>
        <taxon>Pezizomycotina</taxon>
        <taxon>Eurotiomycetes</taxon>
        <taxon>Eurotiomycetidae</taxon>
        <taxon>Eurotiales</taxon>
        <taxon>Aspergillaceae</taxon>
        <taxon>Penicillium</taxon>
    </lineage>
</organism>
<dbReference type="GO" id="GO:0006457">
    <property type="term" value="P:protein folding"/>
    <property type="evidence" value="ECO:0007669"/>
    <property type="project" value="TreeGrafter"/>
</dbReference>
<dbReference type="PANTHER" id="PTHR11071:SF561">
    <property type="entry name" value="PEPTIDYL-PROLYL CIS-TRANS ISOMERASE D-RELATED"/>
    <property type="match status" value="1"/>
</dbReference>
<dbReference type="PhylomeDB" id="A0A0A2LBS3"/>
<name>A0A0A2LBS3_PENIT</name>
<protein>
    <recommendedName>
        <fullName evidence="2">peptidylprolyl isomerase</fullName>
        <ecNumber evidence="2">5.2.1.8</ecNumber>
    </recommendedName>
</protein>
<dbReference type="PANTHER" id="PTHR11071">
    <property type="entry name" value="PEPTIDYL-PROLYL CIS-TRANS ISOMERASE"/>
    <property type="match status" value="1"/>
</dbReference>
<evidence type="ECO:0000313" key="6">
    <source>
        <dbReference type="EMBL" id="KGO77399.1"/>
    </source>
</evidence>
<dbReference type="STRING" id="40296.A0A0A2LBS3"/>
<accession>A0A0A2LBS3</accession>
<feature type="domain" description="PPIase cyclophilin-type" evidence="5">
    <location>
        <begin position="10"/>
        <end position="61"/>
    </location>
</feature>
<dbReference type="Gene3D" id="2.40.100.10">
    <property type="entry name" value="Cyclophilin-like"/>
    <property type="match status" value="1"/>
</dbReference>
<dbReference type="Pfam" id="PF00160">
    <property type="entry name" value="Pro_isomerase"/>
    <property type="match status" value="1"/>
</dbReference>